<sequence length="382" mass="40690">MELSGRERRAAASGPGRDVDVVVVGAGQAGLSAAYFLRRSGLGFVVLDADDAPGGAWRHRWPTLLMESVHGVHDLPGMAFQPGDPKRPARAAVPEYFAAYERAMDLPVVRPVRVAEVRSRDDGWLVVATDAGTWTTRALVNASGTWRRPFVPFYPGAAEFRGRQLHTVDYRGGEEFRGQHVVVVGGGTSAIHFLAEIAAAGGTTTWVTRRPPKFTEEPFTPEIGREIVAQVADRVSRGLPPQSVVGATGLPPTEAVRAARERGVLRRLPMFDRLTPDGVAWDTADGPRTVKADAVVWATGFRAALDHLAPLGLREPGGGIRMDGTRVAADPRIHLVGYGPSASTVGANRAGRTAVREIVRLLAAEDADAGRAVFSPRAGAAA</sequence>
<evidence type="ECO:0000256" key="1">
    <source>
        <dbReference type="ARBA" id="ARBA00023002"/>
    </source>
</evidence>
<dbReference type="SUPFAM" id="SSF51905">
    <property type="entry name" value="FAD/NAD(P)-binding domain"/>
    <property type="match status" value="1"/>
</dbReference>
<dbReference type="PANTHER" id="PTHR43539:SF78">
    <property type="entry name" value="FLAVIN-CONTAINING MONOOXYGENASE"/>
    <property type="match status" value="1"/>
</dbReference>
<dbReference type="PRINTS" id="PR00469">
    <property type="entry name" value="PNDRDTASEII"/>
</dbReference>
<evidence type="ECO:0000313" key="3">
    <source>
        <dbReference type="Proteomes" id="UP001551482"/>
    </source>
</evidence>
<protein>
    <submittedName>
        <fullName evidence="2">FAD-dependent oxidoreductase</fullName>
    </submittedName>
</protein>
<keyword evidence="1" id="KW-0560">Oxidoreductase</keyword>
<dbReference type="PRINTS" id="PR00368">
    <property type="entry name" value="FADPNR"/>
</dbReference>
<dbReference type="InterPro" id="IPR050982">
    <property type="entry name" value="Auxin_biosynth/cation_transpt"/>
</dbReference>
<name>A0ABV3DUH4_9ACTN</name>
<dbReference type="EMBL" id="JBEZFP010000173">
    <property type="protein sequence ID" value="MEU8139408.1"/>
    <property type="molecule type" value="Genomic_DNA"/>
</dbReference>
<dbReference type="InterPro" id="IPR036188">
    <property type="entry name" value="FAD/NAD-bd_sf"/>
</dbReference>
<reference evidence="2 3" key="1">
    <citation type="submission" date="2024-06" db="EMBL/GenBank/DDBJ databases">
        <title>The Natural Products Discovery Center: Release of the First 8490 Sequenced Strains for Exploring Actinobacteria Biosynthetic Diversity.</title>
        <authorList>
            <person name="Kalkreuter E."/>
            <person name="Kautsar S.A."/>
            <person name="Yang D."/>
            <person name="Bader C.D."/>
            <person name="Teijaro C.N."/>
            <person name="Fluegel L."/>
            <person name="Davis C.M."/>
            <person name="Simpson J.R."/>
            <person name="Lauterbach L."/>
            <person name="Steele A.D."/>
            <person name="Gui C."/>
            <person name="Meng S."/>
            <person name="Li G."/>
            <person name="Viehrig K."/>
            <person name="Ye F."/>
            <person name="Su P."/>
            <person name="Kiefer A.F."/>
            <person name="Nichols A."/>
            <person name="Cepeda A.J."/>
            <person name="Yan W."/>
            <person name="Fan B."/>
            <person name="Jiang Y."/>
            <person name="Adhikari A."/>
            <person name="Zheng C.-J."/>
            <person name="Schuster L."/>
            <person name="Cowan T.M."/>
            <person name="Smanski M.J."/>
            <person name="Chevrette M.G."/>
            <person name="De Carvalho L.P.S."/>
            <person name="Shen B."/>
        </authorList>
    </citation>
    <scope>NUCLEOTIDE SEQUENCE [LARGE SCALE GENOMIC DNA]</scope>
    <source>
        <strain evidence="2 3">NPDC048946</strain>
    </source>
</reference>
<evidence type="ECO:0000313" key="2">
    <source>
        <dbReference type="EMBL" id="MEU8139408.1"/>
    </source>
</evidence>
<organism evidence="2 3">
    <name type="scientific">Streptodolium elevatio</name>
    <dbReference type="NCBI Taxonomy" id="3157996"/>
    <lineage>
        <taxon>Bacteria</taxon>
        <taxon>Bacillati</taxon>
        <taxon>Actinomycetota</taxon>
        <taxon>Actinomycetes</taxon>
        <taxon>Kitasatosporales</taxon>
        <taxon>Streptomycetaceae</taxon>
        <taxon>Streptodolium</taxon>
    </lineage>
</organism>
<dbReference type="Gene3D" id="3.50.50.60">
    <property type="entry name" value="FAD/NAD(P)-binding domain"/>
    <property type="match status" value="1"/>
</dbReference>
<accession>A0ABV3DUH4</accession>
<dbReference type="Proteomes" id="UP001551482">
    <property type="component" value="Unassembled WGS sequence"/>
</dbReference>
<gene>
    <name evidence="2" type="ORF">AB0C36_38655</name>
</gene>
<dbReference type="RefSeq" id="WP_358363485.1">
    <property type="nucleotide sequence ID" value="NZ_JBEZFP010000173.1"/>
</dbReference>
<dbReference type="PANTHER" id="PTHR43539">
    <property type="entry name" value="FLAVIN-BINDING MONOOXYGENASE-LIKE PROTEIN (AFU_ORTHOLOGUE AFUA_4G09220)"/>
    <property type="match status" value="1"/>
</dbReference>
<proteinExistence type="predicted"/>
<comment type="caution">
    <text evidence="2">The sequence shown here is derived from an EMBL/GenBank/DDBJ whole genome shotgun (WGS) entry which is preliminary data.</text>
</comment>
<dbReference type="Pfam" id="PF13738">
    <property type="entry name" value="Pyr_redox_3"/>
    <property type="match status" value="1"/>
</dbReference>
<keyword evidence="3" id="KW-1185">Reference proteome</keyword>